<reference evidence="2" key="1">
    <citation type="journal article" date="2014" name="Int. J. Syst. Evol. Microbiol.">
        <title>Complete genome of a new Firmicutes species belonging to the dominant human colonic microbiota ('Ruminococcus bicirculans') reveals two chromosomes and a selective capacity to utilize plant glucans.</title>
        <authorList>
            <consortium name="NISC Comparative Sequencing Program"/>
            <person name="Wegmann U."/>
            <person name="Louis P."/>
            <person name="Goesmann A."/>
            <person name="Henrissat B."/>
            <person name="Duncan S.H."/>
            <person name="Flint H.J."/>
        </authorList>
    </citation>
    <scope>NUCLEOTIDE SEQUENCE</scope>
    <source>
        <strain evidence="2">NBRC 103855</strain>
    </source>
</reference>
<proteinExistence type="predicted"/>
<reference evidence="2" key="2">
    <citation type="submission" date="2023-01" db="EMBL/GenBank/DDBJ databases">
        <title>Draft genome sequence of Devosia yakushimensis strain NBRC 103855.</title>
        <authorList>
            <person name="Sun Q."/>
            <person name="Mori K."/>
        </authorList>
    </citation>
    <scope>NUCLEOTIDE SEQUENCE</scope>
    <source>
        <strain evidence="2">NBRC 103855</strain>
    </source>
</reference>
<feature type="compositionally biased region" description="Polar residues" evidence="1">
    <location>
        <begin position="1"/>
        <end position="16"/>
    </location>
</feature>
<evidence type="ECO:0000256" key="1">
    <source>
        <dbReference type="SAM" id="MobiDB-lite"/>
    </source>
</evidence>
<gene>
    <name evidence="2" type="ORF">GCM10007913_33410</name>
</gene>
<keyword evidence="3" id="KW-1185">Reference proteome</keyword>
<accession>A0ABQ5UJU5</accession>
<protein>
    <recommendedName>
        <fullName evidence="4">Ig-like domain-containing protein</fullName>
    </recommendedName>
</protein>
<evidence type="ECO:0008006" key="4">
    <source>
        <dbReference type="Google" id="ProtNLM"/>
    </source>
</evidence>
<comment type="caution">
    <text evidence="2">The sequence shown here is derived from an EMBL/GenBank/DDBJ whole genome shotgun (WGS) entry which is preliminary data.</text>
</comment>
<dbReference type="Proteomes" id="UP001161406">
    <property type="component" value="Unassembled WGS sequence"/>
</dbReference>
<name>A0ABQ5UJU5_9HYPH</name>
<sequence>MLRMNPSQSSATLTRPDTTEIACSITAPPSPGKVRQGVCQDQPDWTFDVFSGTSDPDLAEDDILAFRGELWSRKCAFTR</sequence>
<evidence type="ECO:0000313" key="2">
    <source>
        <dbReference type="EMBL" id="GLQ11409.1"/>
    </source>
</evidence>
<evidence type="ECO:0000313" key="3">
    <source>
        <dbReference type="Proteomes" id="UP001161406"/>
    </source>
</evidence>
<dbReference type="EMBL" id="BSNG01000001">
    <property type="protein sequence ID" value="GLQ11409.1"/>
    <property type="molecule type" value="Genomic_DNA"/>
</dbReference>
<feature type="region of interest" description="Disordered" evidence="1">
    <location>
        <begin position="1"/>
        <end position="37"/>
    </location>
</feature>
<organism evidence="2 3">
    <name type="scientific">Devosia yakushimensis</name>
    <dbReference type="NCBI Taxonomy" id="470028"/>
    <lineage>
        <taxon>Bacteria</taxon>
        <taxon>Pseudomonadati</taxon>
        <taxon>Pseudomonadota</taxon>
        <taxon>Alphaproteobacteria</taxon>
        <taxon>Hyphomicrobiales</taxon>
        <taxon>Devosiaceae</taxon>
        <taxon>Devosia</taxon>
    </lineage>
</organism>